<comment type="similarity">
    <text evidence="1 3">Belongs to the UDP-glucose/GDP-mannose dehydrogenase family.</text>
</comment>
<dbReference type="GO" id="GO:0016616">
    <property type="term" value="F:oxidoreductase activity, acting on the CH-OH group of donors, NAD or NADP as acceptor"/>
    <property type="evidence" value="ECO:0007669"/>
    <property type="project" value="InterPro"/>
</dbReference>
<dbReference type="SUPFAM" id="SSF51735">
    <property type="entry name" value="NAD(P)-binding Rossmann-fold domains"/>
    <property type="match status" value="1"/>
</dbReference>
<dbReference type="InterPro" id="IPR001732">
    <property type="entry name" value="UDP-Glc/GDP-Man_DH_N"/>
</dbReference>
<dbReference type="Pfam" id="PF03721">
    <property type="entry name" value="UDPG_MGDP_dh_N"/>
    <property type="match status" value="1"/>
</dbReference>
<evidence type="ECO:0000313" key="7">
    <source>
        <dbReference type="Proteomes" id="UP000004836"/>
    </source>
</evidence>
<dbReference type="eggNOG" id="COG1004">
    <property type="taxonomic scope" value="Bacteria"/>
</dbReference>
<dbReference type="InterPro" id="IPR028359">
    <property type="entry name" value="UDP_ManNAc/GlcNAc_DH"/>
</dbReference>
<evidence type="ECO:0000313" key="6">
    <source>
        <dbReference type="EMBL" id="EJW22104.1"/>
    </source>
</evidence>
<dbReference type="EMBL" id="ALYF01000002">
    <property type="protein sequence ID" value="EJW22104.1"/>
    <property type="molecule type" value="Genomic_DNA"/>
</dbReference>
<dbReference type="PIRSF" id="PIRSF500136">
    <property type="entry name" value="UDP_ManNAc_DH"/>
    <property type="match status" value="1"/>
</dbReference>
<dbReference type="GO" id="GO:0000271">
    <property type="term" value="P:polysaccharide biosynthetic process"/>
    <property type="evidence" value="ECO:0007669"/>
    <property type="project" value="InterPro"/>
</dbReference>
<feature type="domain" description="UDP-glucose/GDP-mannose dehydrogenase dimerisation" evidence="4">
    <location>
        <begin position="187"/>
        <end position="275"/>
    </location>
</feature>
<dbReference type="Proteomes" id="UP000004836">
    <property type="component" value="Unassembled WGS sequence"/>
</dbReference>
<gene>
    <name evidence="6" type="ORF">IMCC14465_04980</name>
</gene>
<feature type="domain" description="UDP-glucose/GDP-mannose dehydrogenase N-terminal" evidence="5">
    <location>
        <begin position="1"/>
        <end position="159"/>
    </location>
</feature>
<reference evidence="6 7" key="1">
    <citation type="journal article" date="2012" name="J. Bacteriol.">
        <title>Genome Sequence of Strain IMCC14465, Isolated from the East Sea, Belonging to the PS1 Clade of Alphaproteobacteria.</title>
        <authorList>
            <person name="Yang S.J."/>
            <person name="Kang I."/>
            <person name="Cho J.C."/>
        </authorList>
    </citation>
    <scope>NUCLEOTIDE SEQUENCE [LARGE SCALE GENOMIC DNA]</scope>
    <source>
        <strain evidence="6 7">IMCC14465</strain>
    </source>
</reference>
<keyword evidence="7" id="KW-1185">Reference proteome</keyword>
<evidence type="ECO:0000256" key="3">
    <source>
        <dbReference type="PIRNR" id="PIRNR000124"/>
    </source>
</evidence>
<evidence type="ECO:0000259" key="4">
    <source>
        <dbReference type="Pfam" id="PF00984"/>
    </source>
</evidence>
<comment type="caution">
    <text evidence="6">The sequence shown here is derived from an EMBL/GenBank/DDBJ whole genome shotgun (WGS) entry which is preliminary data.</text>
</comment>
<dbReference type="PANTHER" id="PTHR43750">
    <property type="entry name" value="UDP-GLUCOSE 6-DEHYDROGENASE TUAD"/>
    <property type="match status" value="1"/>
</dbReference>
<proteinExistence type="inferred from homology"/>
<dbReference type="InterPro" id="IPR017476">
    <property type="entry name" value="UDP-Glc/GDP-Man"/>
</dbReference>
<dbReference type="GO" id="GO:0051287">
    <property type="term" value="F:NAD binding"/>
    <property type="evidence" value="ECO:0007669"/>
    <property type="project" value="InterPro"/>
</dbReference>
<name>J9E2M0_9PROT</name>
<dbReference type="Gene3D" id="1.20.5.100">
    <property type="entry name" value="Cytochrome c1, transmembrane anchor, C-terminal"/>
    <property type="match status" value="1"/>
</dbReference>
<accession>J9E2M0</accession>
<sequence>MRYLVVGLGHVGLPLYHHLGLKKGAKNVFAIDKNLEKVEALRKGLIESREPGISLSEPQMKNISQDLNSLGFDGFVEIHICVDVSIKGEVYDTINLMDAIDDCKVNLPESLILIRSTISPEIISQLRGNEIGNFQCLAFKPEFLREGLALKDLVNEPDYVGIIVEGANFEENHLEDYSTYTPESLSVLKVANNAWRATKVSFANMLATLCEKLNADPKEVSDLFLLDTLNISEAYLKPGAPYGGYCLPKETEILAAQEKALIGSEMLAQVKFFNDTFIKYWAEKIMEHSPERVIFTSFSFKSGVEDLRNSPYLAIADILRKDFGMTVSQASARQAYHRGDVIVDVHGDYLPEQNNPAELIRIGF</sequence>
<dbReference type="AlphaFoldDB" id="J9E2M0"/>
<dbReference type="InterPro" id="IPR036220">
    <property type="entry name" value="UDP-Glc/GDP-Man_DH_C_sf"/>
</dbReference>
<dbReference type="OrthoDB" id="9803238at2"/>
<organism evidence="6 7">
    <name type="scientific">alpha proteobacterium IMCC14465</name>
    <dbReference type="NCBI Taxonomy" id="1220535"/>
    <lineage>
        <taxon>Bacteria</taxon>
        <taxon>Pseudomonadati</taxon>
        <taxon>Pseudomonadota</taxon>
        <taxon>Alphaproteobacteria</taxon>
        <taxon>PS1 clade</taxon>
    </lineage>
</organism>
<dbReference type="Pfam" id="PF00984">
    <property type="entry name" value="UDPG_MGDP_dh"/>
    <property type="match status" value="1"/>
</dbReference>
<dbReference type="InterPro" id="IPR036291">
    <property type="entry name" value="NAD(P)-bd_dom_sf"/>
</dbReference>
<dbReference type="PANTHER" id="PTHR43750:SF3">
    <property type="entry name" value="UDP-GLUCOSE 6-DEHYDROGENASE TUAD"/>
    <property type="match status" value="1"/>
</dbReference>
<dbReference type="GO" id="GO:0016628">
    <property type="term" value="F:oxidoreductase activity, acting on the CH-CH group of donors, NAD or NADP as acceptor"/>
    <property type="evidence" value="ECO:0007669"/>
    <property type="project" value="InterPro"/>
</dbReference>
<dbReference type="InterPro" id="IPR008927">
    <property type="entry name" value="6-PGluconate_DH-like_C_sf"/>
</dbReference>
<protein>
    <recommendedName>
        <fullName evidence="2">UDP-glucose 6-dehydrogenase</fullName>
    </recommendedName>
</protein>
<dbReference type="SUPFAM" id="SSF52413">
    <property type="entry name" value="UDP-glucose/GDP-mannose dehydrogenase C-terminal domain"/>
    <property type="match status" value="1"/>
</dbReference>
<dbReference type="InterPro" id="IPR014026">
    <property type="entry name" value="UDP-Glc/GDP-Man_DH_dimer"/>
</dbReference>
<dbReference type="SUPFAM" id="SSF48179">
    <property type="entry name" value="6-phosphogluconate dehydrogenase C-terminal domain-like"/>
    <property type="match status" value="1"/>
</dbReference>
<dbReference type="PIRSF" id="PIRSF000124">
    <property type="entry name" value="UDPglc_GDPman_dh"/>
    <property type="match status" value="1"/>
</dbReference>
<evidence type="ECO:0000259" key="5">
    <source>
        <dbReference type="Pfam" id="PF03721"/>
    </source>
</evidence>
<dbReference type="STRING" id="1220535.IMCC14465_04980"/>
<evidence type="ECO:0000256" key="1">
    <source>
        <dbReference type="ARBA" id="ARBA00006601"/>
    </source>
</evidence>
<evidence type="ECO:0000256" key="2">
    <source>
        <dbReference type="ARBA" id="ARBA00015132"/>
    </source>
</evidence>
<dbReference type="Gene3D" id="3.40.50.720">
    <property type="entry name" value="NAD(P)-binding Rossmann-like Domain"/>
    <property type="match status" value="2"/>
</dbReference>